<evidence type="ECO:0000313" key="2">
    <source>
        <dbReference type="Proteomes" id="UP001058974"/>
    </source>
</evidence>
<reference evidence="1 2" key="1">
    <citation type="journal article" date="2022" name="Nat. Genet.">
        <title>Improved pea reference genome and pan-genome highlight genomic features and evolutionary characteristics.</title>
        <authorList>
            <person name="Yang T."/>
            <person name="Liu R."/>
            <person name="Luo Y."/>
            <person name="Hu S."/>
            <person name="Wang D."/>
            <person name="Wang C."/>
            <person name="Pandey M.K."/>
            <person name="Ge S."/>
            <person name="Xu Q."/>
            <person name="Li N."/>
            <person name="Li G."/>
            <person name="Huang Y."/>
            <person name="Saxena R.K."/>
            <person name="Ji Y."/>
            <person name="Li M."/>
            <person name="Yan X."/>
            <person name="He Y."/>
            <person name="Liu Y."/>
            <person name="Wang X."/>
            <person name="Xiang C."/>
            <person name="Varshney R.K."/>
            <person name="Ding H."/>
            <person name="Gao S."/>
            <person name="Zong X."/>
        </authorList>
    </citation>
    <scope>NUCLEOTIDE SEQUENCE [LARGE SCALE GENOMIC DNA]</scope>
    <source>
        <strain evidence="1 2">cv. Zhongwan 6</strain>
    </source>
</reference>
<organism evidence="1 2">
    <name type="scientific">Pisum sativum</name>
    <name type="common">Garden pea</name>
    <name type="synonym">Lathyrus oleraceus</name>
    <dbReference type="NCBI Taxonomy" id="3888"/>
    <lineage>
        <taxon>Eukaryota</taxon>
        <taxon>Viridiplantae</taxon>
        <taxon>Streptophyta</taxon>
        <taxon>Embryophyta</taxon>
        <taxon>Tracheophyta</taxon>
        <taxon>Spermatophyta</taxon>
        <taxon>Magnoliopsida</taxon>
        <taxon>eudicotyledons</taxon>
        <taxon>Gunneridae</taxon>
        <taxon>Pentapetalae</taxon>
        <taxon>rosids</taxon>
        <taxon>fabids</taxon>
        <taxon>Fabales</taxon>
        <taxon>Fabaceae</taxon>
        <taxon>Papilionoideae</taxon>
        <taxon>50 kb inversion clade</taxon>
        <taxon>NPAAA clade</taxon>
        <taxon>Hologalegina</taxon>
        <taxon>IRL clade</taxon>
        <taxon>Fabeae</taxon>
        <taxon>Lathyrus</taxon>
    </lineage>
</organism>
<dbReference type="Proteomes" id="UP001058974">
    <property type="component" value="Chromosome 2"/>
</dbReference>
<comment type="caution">
    <text evidence="1">The sequence shown here is derived from an EMBL/GenBank/DDBJ whole genome shotgun (WGS) entry which is preliminary data.</text>
</comment>
<gene>
    <name evidence="1" type="ORF">KIW84_023330</name>
</gene>
<protein>
    <submittedName>
        <fullName evidence="1">Uncharacterized protein</fullName>
    </submittedName>
</protein>
<evidence type="ECO:0000313" key="1">
    <source>
        <dbReference type="EMBL" id="KAI5437169.1"/>
    </source>
</evidence>
<dbReference type="Gramene" id="Psat02G0333000-T1">
    <property type="protein sequence ID" value="KAI5437169.1"/>
    <property type="gene ID" value="KIW84_023330"/>
</dbReference>
<sequence length="194" mass="21447">MDSKDEPLASLPWHWIIESFAGFKEIPLPTLQGLVDAAPVRHDDFCENTKELFALRCLEELYAPFSSSTLDSSVELDSSRSCGDVLREILHEVPLSNLRIAGGKLLKWDVNLLIIHKKSWQCEMSLRDSKFQLGGLLWIAKNSPLHSPGVMEHYAAATVPAITTIHSNNKCSSLSFGTYKSGSLLYGSVDNGKS</sequence>
<keyword evidence="2" id="KW-1185">Reference proteome</keyword>
<proteinExistence type="predicted"/>
<name>A0A9D5BBX5_PEA</name>
<dbReference type="PANTHER" id="PTHR47863">
    <property type="entry name" value="RING/FYVE/PHD ZINC FINGER SUPERFAMILY PROTEIN"/>
    <property type="match status" value="1"/>
</dbReference>
<dbReference type="PANTHER" id="PTHR47863:SF4">
    <property type="entry name" value="RING_FYVE_PHD ZINC FINGER SUPERFAMILY PROTEIN"/>
    <property type="match status" value="1"/>
</dbReference>
<accession>A0A9D5BBX5</accession>
<dbReference type="EMBL" id="JAMSHJ010000002">
    <property type="protein sequence ID" value="KAI5437169.1"/>
    <property type="molecule type" value="Genomic_DNA"/>
</dbReference>
<dbReference type="AlphaFoldDB" id="A0A9D5BBX5"/>